<dbReference type="EMBL" id="CAKOAT010289599">
    <property type="protein sequence ID" value="CAH8360596.1"/>
    <property type="molecule type" value="Genomic_DNA"/>
</dbReference>
<reference evidence="3 4" key="1">
    <citation type="submission" date="2022-03" db="EMBL/GenBank/DDBJ databases">
        <authorList>
            <person name="Macdonald S."/>
            <person name="Ahmed S."/>
            <person name="Newling K."/>
        </authorList>
    </citation>
    <scope>NUCLEOTIDE SEQUENCE [LARGE SCALE GENOMIC DNA]</scope>
</reference>
<dbReference type="InterPro" id="IPR032867">
    <property type="entry name" value="DYW_dom"/>
</dbReference>
<organism evidence="3 4">
    <name type="scientific">Eruca vesicaria subsp. sativa</name>
    <name type="common">Garden rocket</name>
    <name type="synonym">Eruca sativa</name>
    <dbReference type="NCBI Taxonomy" id="29727"/>
    <lineage>
        <taxon>Eukaryota</taxon>
        <taxon>Viridiplantae</taxon>
        <taxon>Streptophyta</taxon>
        <taxon>Embryophyta</taxon>
        <taxon>Tracheophyta</taxon>
        <taxon>Spermatophyta</taxon>
        <taxon>Magnoliopsida</taxon>
        <taxon>eudicotyledons</taxon>
        <taxon>Gunneridae</taxon>
        <taxon>Pentapetalae</taxon>
        <taxon>rosids</taxon>
        <taxon>malvids</taxon>
        <taxon>Brassicales</taxon>
        <taxon>Brassicaceae</taxon>
        <taxon>Brassiceae</taxon>
        <taxon>Eruca</taxon>
    </lineage>
</organism>
<evidence type="ECO:0000256" key="1">
    <source>
        <dbReference type="ARBA" id="ARBA00006643"/>
    </source>
</evidence>
<protein>
    <recommendedName>
        <fullName evidence="2">DYW domain-containing protein</fullName>
    </recommendedName>
</protein>
<accession>A0ABC8KMZ2</accession>
<sequence>MLEMGYVPSTYYALRNERVEKENKEEWIFGYKEEVAVVMKLINSKPRSPVTVISNFRICPDCHNALKFMSEITGRELIKRDRKRYHHFNKGICGCNDLW</sequence>
<dbReference type="Pfam" id="PF14432">
    <property type="entry name" value="DYW_deaminase"/>
    <property type="match status" value="1"/>
</dbReference>
<proteinExistence type="inferred from homology"/>
<evidence type="ECO:0000313" key="4">
    <source>
        <dbReference type="Proteomes" id="UP001642260"/>
    </source>
</evidence>
<comment type="caution">
    <text evidence="3">The sequence shown here is derived from an EMBL/GenBank/DDBJ whole genome shotgun (WGS) entry which is preliminary data.</text>
</comment>
<gene>
    <name evidence="3" type="ORF">ERUC_LOCUS26352</name>
</gene>
<comment type="similarity">
    <text evidence="1">Belongs to the PPR family. PCMP-H subfamily.</text>
</comment>
<dbReference type="AlphaFoldDB" id="A0ABC8KMZ2"/>
<name>A0ABC8KMZ2_ERUVS</name>
<dbReference type="Proteomes" id="UP001642260">
    <property type="component" value="Unassembled WGS sequence"/>
</dbReference>
<evidence type="ECO:0000313" key="3">
    <source>
        <dbReference type="EMBL" id="CAH8360596.1"/>
    </source>
</evidence>
<feature type="domain" description="DYW" evidence="2">
    <location>
        <begin position="5"/>
        <end position="99"/>
    </location>
</feature>
<keyword evidence="4" id="KW-1185">Reference proteome</keyword>
<evidence type="ECO:0000259" key="2">
    <source>
        <dbReference type="Pfam" id="PF14432"/>
    </source>
</evidence>